<dbReference type="InterPro" id="IPR037066">
    <property type="entry name" value="Plug_dom_sf"/>
</dbReference>
<evidence type="ECO:0000259" key="9">
    <source>
        <dbReference type="Pfam" id="PF00593"/>
    </source>
</evidence>
<dbReference type="InterPro" id="IPR000531">
    <property type="entry name" value="Beta-barrel_TonB"/>
</dbReference>
<evidence type="ECO:0000256" key="8">
    <source>
        <dbReference type="ARBA" id="ARBA00023237"/>
    </source>
</evidence>
<protein>
    <recommendedName>
        <fullName evidence="12">TonB-dependent receptor plug domain-containing protein</fullName>
    </recommendedName>
</protein>
<dbReference type="PANTHER" id="PTHR30069">
    <property type="entry name" value="TONB-DEPENDENT OUTER MEMBRANE RECEPTOR"/>
    <property type="match status" value="1"/>
</dbReference>
<keyword evidence="8" id="KW-0998">Cell outer membrane</keyword>
<feature type="non-terminal residue" evidence="11">
    <location>
        <position position="592"/>
    </location>
</feature>
<dbReference type="GO" id="GO:0006811">
    <property type="term" value="P:monoatomic ion transport"/>
    <property type="evidence" value="ECO:0007669"/>
    <property type="project" value="UniProtKB-KW"/>
</dbReference>
<dbReference type="Gene3D" id="2.170.130.10">
    <property type="entry name" value="TonB-dependent receptor, plug domain"/>
    <property type="match status" value="1"/>
</dbReference>
<evidence type="ECO:0000256" key="6">
    <source>
        <dbReference type="ARBA" id="ARBA00023077"/>
    </source>
</evidence>
<keyword evidence="2" id="KW-0813">Transport</keyword>
<organism evidence="11">
    <name type="scientific">marine metagenome</name>
    <dbReference type="NCBI Taxonomy" id="408172"/>
    <lineage>
        <taxon>unclassified sequences</taxon>
        <taxon>metagenomes</taxon>
        <taxon>ecological metagenomes</taxon>
    </lineage>
</organism>
<dbReference type="AlphaFoldDB" id="A0A381UDM9"/>
<name>A0A381UDM9_9ZZZZ</name>
<dbReference type="GO" id="GO:0009279">
    <property type="term" value="C:cell outer membrane"/>
    <property type="evidence" value="ECO:0007669"/>
    <property type="project" value="UniProtKB-SubCell"/>
</dbReference>
<keyword evidence="5" id="KW-0406">Ion transport</keyword>
<evidence type="ECO:0000256" key="3">
    <source>
        <dbReference type="ARBA" id="ARBA00022692"/>
    </source>
</evidence>
<keyword evidence="6" id="KW-0798">TonB box</keyword>
<evidence type="ECO:0000256" key="5">
    <source>
        <dbReference type="ARBA" id="ARBA00023065"/>
    </source>
</evidence>
<keyword evidence="4" id="KW-0732">Signal</keyword>
<feature type="domain" description="TonB-dependent receptor-like beta-barrel" evidence="9">
    <location>
        <begin position="206"/>
        <end position="566"/>
    </location>
</feature>
<dbReference type="Gene3D" id="2.40.170.20">
    <property type="entry name" value="TonB-dependent receptor, beta-barrel domain"/>
    <property type="match status" value="1"/>
</dbReference>
<dbReference type="PROSITE" id="PS52016">
    <property type="entry name" value="TONB_DEPENDENT_REC_3"/>
    <property type="match status" value="1"/>
</dbReference>
<dbReference type="EMBL" id="UINC01006096">
    <property type="protein sequence ID" value="SVA25457.1"/>
    <property type="molecule type" value="Genomic_DNA"/>
</dbReference>
<dbReference type="InterPro" id="IPR039426">
    <property type="entry name" value="TonB-dep_rcpt-like"/>
</dbReference>
<dbReference type="InterPro" id="IPR036942">
    <property type="entry name" value="Beta-barrel_TonB_sf"/>
</dbReference>
<dbReference type="GO" id="GO:0015889">
    <property type="term" value="P:cobalamin transport"/>
    <property type="evidence" value="ECO:0007669"/>
    <property type="project" value="TreeGrafter"/>
</dbReference>
<comment type="subcellular location">
    <subcellularLocation>
        <location evidence="1">Cell outer membrane</location>
        <topology evidence="1">Multi-pass membrane protein</topology>
    </subcellularLocation>
</comment>
<accession>A0A381UDM9</accession>
<sequence length="592" mass="67026">MKTKSVIILSCLIALTLSAQEEKVEEIVSIGSKILQKKIEVNATIDIVDKKDLKRLAPKDFISILSNYLGIDTSSNGGLGQYSSLFLRGSNSNHTLVKVNGVKINPYTAGGAAINNIDPSLISRIEIGSGPFSSTHGSEAIGGVINISTFPDQQDSSLQLSVTRGTDNFKKENFQKNWVKKDKSLNVFLLKSKSEGFPSLLSSSINNGYKNKSLGGSFNSKKDRAKINISTWLSKGQTEYLDFQSNPLSHNYENSAHSFSYFFEYKDPFLVSFNLSAAKDLIDQNQLNNLDQKDKIETDSLNFELMLSSPSDKDFSYAAIYVQEKQKVNYSSFGTHFQKNTKTNSFLTESKIKIKANLVRVKLRLSNHDLYGSHKSWNIGYKKNLNPFWSVRFNSGSAFRSPNSSELYGYGSNINLHPEISKGQEFAMEKTGDDSIFSIVAFNNNIKNLINFDFQENILKNIEHSNTKGFEIRYLWENKSINGRLLFRYQDPKDETGLQLLRRSKKSLSVNIYRDLSFGTLNFNLSAFDKRRDFGDMPLPKYHLLHLTFLKERLNQMSISLKVENILDKEYFTASGFNGYYQNQGRSLWLNA</sequence>
<reference evidence="11" key="1">
    <citation type="submission" date="2018-05" db="EMBL/GenBank/DDBJ databases">
        <authorList>
            <person name="Lanie J.A."/>
            <person name="Ng W.-L."/>
            <person name="Kazmierczak K.M."/>
            <person name="Andrzejewski T.M."/>
            <person name="Davidsen T.M."/>
            <person name="Wayne K.J."/>
            <person name="Tettelin H."/>
            <person name="Glass J.I."/>
            <person name="Rusch D."/>
            <person name="Podicherti R."/>
            <person name="Tsui H.-C.T."/>
            <person name="Winkler M.E."/>
        </authorList>
    </citation>
    <scope>NUCLEOTIDE SEQUENCE</scope>
</reference>
<gene>
    <name evidence="11" type="ORF">METZ01_LOCUS78311</name>
</gene>
<keyword evidence="3" id="KW-0812">Transmembrane</keyword>
<evidence type="ECO:0000259" key="10">
    <source>
        <dbReference type="Pfam" id="PF07715"/>
    </source>
</evidence>
<proteinExistence type="predicted"/>
<dbReference type="InterPro" id="IPR012910">
    <property type="entry name" value="Plug_dom"/>
</dbReference>
<evidence type="ECO:0008006" key="12">
    <source>
        <dbReference type="Google" id="ProtNLM"/>
    </source>
</evidence>
<dbReference type="Pfam" id="PF00593">
    <property type="entry name" value="TonB_dep_Rec_b-barrel"/>
    <property type="match status" value="1"/>
</dbReference>
<evidence type="ECO:0000313" key="11">
    <source>
        <dbReference type="EMBL" id="SVA25457.1"/>
    </source>
</evidence>
<feature type="domain" description="TonB-dependent receptor plug" evidence="10">
    <location>
        <begin position="38"/>
        <end position="144"/>
    </location>
</feature>
<evidence type="ECO:0000256" key="7">
    <source>
        <dbReference type="ARBA" id="ARBA00023136"/>
    </source>
</evidence>
<keyword evidence="7" id="KW-0472">Membrane</keyword>
<evidence type="ECO:0000256" key="1">
    <source>
        <dbReference type="ARBA" id="ARBA00004571"/>
    </source>
</evidence>
<evidence type="ECO:0000256" key="4">
    <source>
        <dbReference type="ARBA" id="ARBA00022729"/>
    </source>
</evidence>
<dbReference type="SUPFAM" id="SSF56935">
    <property type="entry name" value="Porins"/>
    <property type="match status" value="1"/>
</dbReference>
<dbReference type="Pfam" id="PF07715">
    <property type="entry name" value="Plug"/>
    <property type="match status" value="1"/>
</dbReference>
<evidence type="ECO:0000256" key="2">
    <source>
        <dbReference type="ARBA" id="ARBA00022448"/>
    </source>
</evidence>
<dbReference type="PANTHER" id="PTHR30069:SF53">
    <property type="entry name" value="COLICIN I RECEPTOR-RELATED"/>
    <property type="match status" value="1"/>
</dbReference>